<dbReference type="Proteomes" id="UP000075884">
    <property type="component" value="Unassembled WGS sequence"/>
</dbReference>
<sequence>MRYLKKIHCKKPNTL</sequence>
<proteinExistence type="predicted"/>
<name>A0A182NXZ2_9DIPT</name>
<organism evidence="1 2">
    <name type="scientific">Anopheles dirus</name>
    <dbReference type="NCBI Taxonomy" id="7168"/>
    <lineage>
        <taxon>Eukaryota</taxon>
        <taxon>Metazoa</taxon>
        <taxon>Ecdysozoa</taxon>
        <taxon>Arthropoda</taxon>
        <taxon>Hexapoda</taxon>
        <taxon>Insecta</taxon>
        <taxon>Pterygota</taxon>
        <taxon>Neoptera</taxon>
        <taxon>Endopterygota</taxon>
        <taxon>Diptera</taxon>
        <taxon>Nematocera</taxon>
        <taxon>Culicoidea</taxon>
        <taxon>Culicidae</taxon>
        <taxon>Anophelinae</taxon>
        <taxon>Anopheles</taxon>
    </lineage>
</organism>
<protein>
    <submittedName>
        <fullName evidence="1">Uncharacterized protein</fullName>
    </submittedName>
</protein>
<reference evidence="1" key="2">
    <citation type="submission" date="2020-05" db="UniProtKB">
        <authorList>
            <consortium name="EnsemblMetazoa"/>
        </authorList>
    </citation>
    <scope>IDENTIFICATION</scope>
    <source>
        <strain evidence="1">WRAIR2</strain>
    </source>
</reference>
<dbReference type="VEuPathDB" id="VectorBase:ADIR014707"/>
<dbReference type="EnsemblMetazoa" id="ADIR014707-RA">
    <property type="protein sequence ID" value="ADIR014707-PA"/>
    <property type="gene ID" value="ADIR014707"/>
</dbReference>
<reference evidence="2" key="1">
    <citation type="submission" date="2013-03" db="EMBL/GenBank/DDBJ databases">
        <title>The Genome Sequence of Anopheles dirus WRAIR2.</title>
        <authorList>
            <consortium name="The Broad Institute Genomics Platform"/>
            <person name="Neafsey D.E."/>
            <person name="Walton C."/>
            <person name="Walker B."/>
            <person name="Young S.K."/>
            <person name="Zeng Q."/>
            <person name="Gargeya S."/>
            <person name="Fitzgerald M."/>
            <person name="Haas B."/>
            <person name="Abouelleil A."/>
            <person name="Allen A.W."/>
            <person name="Alvarado L."/>
            <person name="Arachchi H.M."/>
            <person name="Berlin A.M."/>
            <person name="Chapman S.B."/>
            <person name="Gainer-Dewar J."/>
            <person name="Goldberg J."/>
            <person name="Griggs A."/>
            <person name="Gujja S."/>
            <person name="Hansen M."/>
            <person name="Howarth C."/>
            <person name="Imamovic A."/>
            <person name="Ireland A."/>
            <person name="Larimer J."/>
            <person name="McCowan C."/>
            <person name="Murphy C."/>
            <person name="Pearson M."/>
            <person name="Poon T.W."/>
            <person name="Priest M."/>
            <person name="Roberts A."/>
            <person name="Saif S."/>
            <person name="Shea T."/>
            <person name="Sisk P."/>
            <person name="Sykes S."/>
            <person name="Wortman J."/>
            <person name="Nusbaum C."/>
            <person name="Birren B."/>
        </authorList>
    </citation>
    <scope>NUCLEOTIDE SEQUENCE [LARGE SCALE GENOMIC DNA]</scope>
    <source>
        <strain evidence="2">WRAIR2</strain>
    </source>
</reference>
<evidence type="ECO:0000313" key="2">
    <source>
        <dbReference type="Proteomes" id="UP000075884"/>
    </source>
</evidence>
<accession>A0A182NXZ2</accession>
<evidence type="ECO:0000313" key="1">
    <source>
        <dbReference type="EnsemblMetazoa" id="ADIR014707-PA"/>
    </source>
</evidence>
<keyword evidence="2" id="KW-1185">Reference proteome</keyword>